<evidence type="ECO:0000256" key="1">
    <source>
        <dbReference type="SAM" id="MobiDB-lite"/>
    </source>
</evidence>
<reference evidence="3" key="1">
    <citation type="submission" date="2020-05" db="EMBL/GenBank/DDBJ databases">
        <authorList>
            <person name="Chiriac C."/>
            <person name="Salcher M."/>
            <person name="Ghai R."/>
            <person name="Kavagutti S V."/>
        </authorList>
    </citation>
    <scope>NUCLEOTIDE SEQUENCE</scope>
</reference>
<feature type="compositionally biased region" description="Low complexity" evidence="1">
    <location>
        <begin position="292"/>
        <end position="322"/>
    </location>
</feature>
<feature type="region of interest" description="Disordered" evidence="1">
    <location>
        <begin position="286"/>
        <end position="332"/>
    </location>
</feature>
<dbReference type="PROSITE" id="PS50853">
    <property type="entry name" value="FN3"/>
    <property type="match status" value="1"/>
</dbReference>
<dbReference type="InterPro" id="IPR015020">
    <property type="entry name" value="Rv2525c-like_Glyco_Hydro-like"/>
</dbReference>
<sequence length="599" mass="61387">MEAERPSRVRRAAQLVAAALVAGTIAAAVTGGMGASIRVQASLYSGGAFDTCTVPSNATLNAWLAGPYRGVGIYIGGVNRACANTNLTPTWLANTLASGWNVIPTYVGLQAPCTTVKKLATIAVDGTAGTQGTAAAVDAAARAAALGIPTGSPIYLDIEGYPLNNPSCSQVVEAFAAGWVTGLHARGYIAGVYGSAASTIRDMVALAGVTTPPDAVWIANWNDVTSVYGDKYIADGYWATHQRLHQYAGDHKETWGGVTITIDSNVVDGPVLGATGIAPAPTVPLPTPPLATPTGAAAGTTPAPVTAPTTTTPTPTPSASTPGGSVMATDSESSVTWTAGTFQQPVLVTLSHATPEPVVAGFGTGGYSVQLTVTQNATSAPLSTFAAPVGLHFVKIPGASAPVYSTNGTTWKPVAQMAGTTLATGAKTGYLKEPDGSIDVRTTVAGWFALLPDPTPPTQPKLLSARFSHGELVLRWAKSSDNSGAVAGYQLLLDGKRTADIAATASSTTTRAFHPSALSVYRVAAVDASGNLSTPSTPVVVEPSPRPATVPAALPAWSWQLHRWIGEGRSGARPATAPTATPAWFWTWAAWRDAPFRLK</sequence>
<organism evidence="3">
    <name type="scientific">freshwater metagenome</name>
    <dbReference type="NCBI Taxonomy" id="449393"/>
    <lineage>
        <taxon>unclassified sequences</taxon>
        <taxon>metagenomes</taxon>
        <taxon>ecological metagenomes</taxon>
    </lineage>
</organism>
<accession>A0A6J6QU84</accession>
<dbReference type="Gene3D" id="2.60.40.10">
    <property type="entry name" value="Immunoglobulins"/>
    <property type="match status" value="1"/>
</dbReference>
<dbReference type="InterPro" id="IPR003961">
    <property type="entry name" value="FN3_dom"/>
</dbReference>
<dbReference type="SUPFAM" id="SSF51445">
    <property type="entry name" value="(Trans)glycosidases"/>
    <property type="match status" value="1"/>
</dbReference>
<dbReference type="EMBL" id="CAEZXP010000011">
    <property type="protein sequence ID" value="CAB4710794.1"/>
    <property type="molecule type" value="Genomic_DNA"/>
</dbReference>
<dbReference type="InterPro" id="IPR036116">
    <property type="entry name" value="FN3_sf"/>
</dbReference>
<name>A0A6J6QU84_9ZZZZ</name>
<dbReference type="InterPro" id="IPR013783">
    <property type="entry name" value="Ig-like_fold"/>
</dbReference>
<dbReference type="AlphaFoldDB" id="A0A6J6QU84"/>
<proteinExistence type="predicted"/>
<gene>
    <name evidence="3" type="ORF">UFOPK2399_01984</name>
</gene>
<evidence type="ECO:0000313" key="3">
    <source>
        <dbReference type="EMBL" id="CAB4710794.1"/>
    </source>
</evidence>
<dbReference type="InterPro" id="IPR017853">
    <property type="entry name" value="GH"/>
</dbReference>
<dbReference type="Pfam" id="PF08924">
    <property type="entry name" value="Rv2525c_GlyHyd-like"/>
    <property type="match status" value="1"/>
</dbReference>
<dbReference type="SUPFAM" id="SSF49265">
    <property type="entry name" value="Fibronectin type III"/>
    <property type="match status" value="1"/>
</dbReference>
<feature type="domain" description="Fibronectin type-III" evidence="2">
    <location>
        <begin position="456"/>
        <end position="547"/>
    </location>
</feature>
<protein>
    <submittedName>
        <fullName evidence="3">Unannotated protein</fullName>
    </submittedName>
</protein>
<evidence type="ECO:0000259" key="2">
    <source>
        <dbReference type="PROSITE" id="PS50853"/>
    </source>
</evidence>
<dbReference type="Gene3D" id="3.20.20.80">
    <property type="entry name" value="Glycosidases"/>
    <property type="match status" value="1"/>
</dbReference>